<evidence type="ECO:0000259" key="4">
    <source>
        <dbReference type="Pfam" id="PF14703"/>
    </source>
</evidence>
<evidence type="ECO:0000313" key="5">
    <source>
        <dbReference type="EMBL" id="RSL84544.1"/>
    </source>
</evidence>
<evidence type="ECO:0000259" key="3">
    <source>
        <dbReference type="Pfam" id="PF13967"/>
    </source>
</evidence>
<feature type="transmembrane region" description="Helical" evidence="2">
    <location>
        <begin position="122"/>
        <end position="142"/>
    </location>
</feature>
<sequence length="332" mass="37099">MGITDTAAAFSFRDSRFARAESGKLPGGAQKDQGIGIVGFPTAVSSGSAIFAFQLLLFLLLRNKLARIFKPKTYLVPQREQTDSQNGGLIQLLRGLWNVIDQEVIRKCGLDAYFFLRYLKTLLIIFIPIAGIVIPVLVPLNYVDGRGRQLNSDGQSNTHLDLAPVTGLDTLPWGNVKASNTNRYWAHLAMSVLVVAWVCFVFFLEMRVYIKVRQDHLTSADHQLKPSTTTILVSSIPEKWRTEEALQDLFRMFPDGVKKVRANRDLSSLLCKIAHRDAVHRRLEAAETDLIKAVHKAQYKRGKAAETGLRKNSGLDTMSRQDQTSCDGRNGQ</sequence>
<feature type="transmembrane region" description="Helical" evidence="2">
    <location>
        <begin position="184"/>
        <end position="204"/>
    </location>
</feature>
<comment type="caution">
    <text evidence="5">The sequence shown here is derived from an EMBL/GenBank/DDBJ whole genome shotgun (WGS) entry which is preliminary data.</text>
</comment>
<dbReference type="Proteomes" id="UP000288429">
    <property type="component" value="Unassembled WGS sequence"/>
</dbReference>
<evidence type="ECO:0008006" key="7">
    <source>
        <dbReference type="Google" id="ProtNLM"/>
    </source>
</evidence>
<dbReference type="Pfam" id="PF13967">
    <property type="entry name" value="RSN1_TM"/>
    <property type="match status" value="1"/>
</dbReference>
<dbReference type="EMBL" id="NIZV01000602">
    <property type="protein sequence ID" value="RSL84544.1"/>
    <property type="molecule type" value="Genomic_DNA"/>
</dbReference>
<protein>
    <recommendedName>
        <fullName evidence="7">CSC1/OSCA1-like N-terminal transmembrane domain-containing protein</fullName>
    </recommendedName>
</protein>
<organism evidence="5 6">
    <name type="scientific">Fusarium ambrosium</name>
    <dbReference type="NCBI Taxonomy" id="131363"/>
    <lineage>
        <taxon>Eukaryota</taxon>
        <taxon>Fungi</taxon>
        <taxon>Dikarya</taxon>
        <taxon>Ascomycota</taxon>
        <taxon>Pezizomycotina</taxon>
        <taxon>Sordariomycetes</taxon>
        <taxon>Hypocreomycetidae</taxon>
        <taxon>Hypocreales</taxon>
        <taxon>Nectriaceae</taxon>
        <taxon>Fusarium</taxon>
        <taxon>Fusarium solani species complex</taxon>
    </lineage>
</organism>
<dbReference type="GO" id="GO:0005227">
    <property type="term" value="F:calcium-activated cation channel activity"/>
    <property type="evidence" value="ECO:0007669"/>
    <property type="project" value="InterPro"/>
</dbReference>
<feature type="transmembrane region" description="Helical" evidence="2">
    <location>
        <begin position="35"/>
        <end position="61"/>
    </location>
</feature>
<evidence type="ECO:0000256" key="2">
    <source>
        <dbReference type="SAM" id="Phobius"/>
    </source>
</evidence>
<dbReference type="PANTHER" id="PTHR13018">
    <property type="entry name" value="PROBABLE MEMBRANE PROTEIN DUF221-RELATED"/>
    <property type="match status" value="1"/>
</dbReference>
<dbReference type="InterPro" id="IPR027815">
    <property type="entry name" value="CSC1/OSCA1-like_cyt"/>
</dbReference>
<dbReference type="AlphaFoldDB" id="A0A428S493"/>
<feature type="domain" description="CSC1/OSCA1-like N-terminal transmembrane" evidence="3">
    <location>
        <begin position="43"/>
        <end position="203"/>
    </location>
</feature>
<name>A0A428S493_9HYPO</name>
<feature type="region of interest" description="Disordered" evidence="1">
    <location>
        <begin position="302"/>
        <end position="332"/>
    </location>
</feature>
<dbReference type="Pfam" id="PF14703">
    <property type="entry name" value="PHM7_cyt"/>
    <property type="match status" value="1"/>
</dbReference>
<keyword evidence="2" id="KW-1133">Transmembrane helix</keyword>
<dbReference type="PANTHER" id="PTHR13018:SF20">
    <property type="entry name" value="SPORULATION-SPECIFIC PROTEIN 75"/>
    <property type="match status" value="1"/>
</dbReference>
<keyword evidence="2" id="KW-0472">Membrane</keyword>
<dbReference type="GO" id="GO:0005886">
    <property type="term" value="C:plasma membrane"/>
    <property type="evidence" value="ECO:0007669"/>
    <property type="project" value="TreeGrafter"/>
</dbReference>
<feature type="domain" description="CSC1/OSCA1-like cytosolic" evidence="4">
    <location>
        <begin position="229"/>
        <end position="301"/>
    </location>
</feature>
<evidence type="ECO:0000313" key="6">
    <source>
        <dbReference type="Proteomes" id="UP000288429"/>
    </source>
</evidence>
<dbReference type="InterPro" id="IPR032880">
    <property type="entry name" value="CSC1/OSCA1-like_N"/>
</dbReference>
<dbReference type="InterPro" id="IPR045122">
    <property type="entry name" value="Csc1-like"/>
</dbReference>
<feature type="compositionally biased region" description="Polar residues" evidence="1">
    <location>
        <begin position="314"/>
        <end position="332"/>
    </location>
</feature>
<accession>A0A428S493</accession>
<keyword evidence="2" id="KW-0812">Transmembrane</keyword>
<reference evidence="5 6" key="1">
    <citation type="submission" date="2017-06" db="EMBL/GenBank/DDBJ databases">
        <title>Cmopartive genomic analysis of Ambrosia Fusariam Clade fungi.</title>
        <authorList>
            <person name="Stajich J.E."/>
            <person name="Carrillo J."/>
            <person name="Kijimoto T."/>
            <person name="Eskalen A."/>
            <person name="O'Donnell K."/>
            <person name="Kasson M."/>
        </authorList>
    </citation>
    <scope>NUCLEOTIDE SEQUENCE [LARGE SCALE GENOMIC DNA]</scope>
    <source>
        <strain evidence="5 6">NRRL 20438</strain>
    </source>
</reference>
<evidence type="ECO:0000256" key="1">
    <source>
        <dbReference type="SAM" id="MobiDB-lite"/>
    </source>
</evidence>
<gene>
    <name evidence="5" type="ORF">CDV31_016691</name>
</gene>
<keyword evidence="6" id="KW-1185">Reference proteome</keyword>
<proteinExistence type="predicted"/>